<reference evidence="1 2" key="1">
    <citation type="submission" date="2021-06" db="EMBL/GenBank/DDBJ databases">
        <title>Caerostris darwini draft genome.</title>
        <authorList>
            <person name="Kono N."/>
            <person name="Arakawa K."/>
        </authorList>
    </citation>
    <scope>NUCLEOTIDE SEQUENCE [LARGE SCALE GENOMIC DNA]</scope>
</reference>
<dbReference type="Proteomes" id="UP001054837">
    <property type="component" value="Unassembled WGS sequence"/>
</dbReference>
<protein>
    <submittedName>
        <fullName evidence="1">Uncharacterized protein</fullName>
    </submittedName>
</protein>
<organism evidence="1 2">
    <name type="scientific">Caerostris darwini</name>
    <dbReference type="NCBI Taxonomy" id="1538125"/>
    <lineage>
        <taxon>Eukaryota</taxon>
        <taxon>Metazoa</taxon>
        <taxon>Ecdysozoa</taxon>
        <taxon>Arthropoda</taxon>
        <taxon>Chelicerata</taxon>
        <taxon>Arachnida</taxon>
        <taxon>Araneae</taxon>
        <taxon>Araneomorphae</taxon>
        <taxon>Entelegynae</taxon>
        <taxon>Araneoidea</taxon>
        <taxon>Araneidae</taxon>
        <taxon>Caerostris</taxon>
    </lineage>
</organism>
<dbReference type="AlphaFoldDB" id="A0AAV4Q7U8"/>
<comment type="caution">
    <text evidence="1">The sequence shown here is derived from an EMBL/GenBank/DDBJ whole genome shotgun (WGS) entry which is preliminary data.</text>
</comment>
<sequence>MTSKRGDKVESNERRKIEAGEVIAKEIAFLAILVWNRNPSLLLLLQRNFTNCSVEEGSLPFSPLSGAEDGVKTGKTFP</sequence>
<gene>
    <name evidence="1" type="ORF">CDAR_233151</name>
</gene>
<proteinExistence type="predicted"/>
<name>A0AAV4Q7U8_9ARAC</name>
<keyword evidence="2" id="KW-1185">Reference proteome</keyword>
<evidence type="ECO:0000313" key="1">
    <source>
        <dbReference type="EMBL" id="GIY04166.1"/>
    </source>
</evidence>
<dbReference type="EMBL" id="BPLQ01003898">
    <property type="protein sequence ID" value="GIY04166.1"/>
    <property type="molecule type" value="Genomic_DNA"/>
</dbReference>
<evidence type="ECO:0000313" key="2">
    <source>
        <dbReference type="Proteomes" id="UP001054837"/>
    </source>
</evidence>
<accession>A0AAV4Q7U8</accession>